<dbReference type="Proteomes" id="UP000630353">
    <property type="component" value="Unassembled WGS sequence"/>
</dbReference>
<name>A0A918XQQ6_9PROT</name>
<sequence length="210" mass="22229">MFTGIVTDVGRVRSIERRGDTRIEIATAYPMDEVAIGASICCGGACMTVVEKGAGDGRAGNGGGWFAVDVSGESLSRTSLGTWTVGTEINLERSLRMGDEMGGHVVTGHVDGLAVLETIEPVGDSHRIQVLAPEGLEGLVAEKGSVALDGVSLTVNGVQDRRFWINLIPHTWAHTTFRNRRPGDVLNMEVDPLARYVARLLSTSAAAGGR</sequence>
<evidence type="ECO:0000256" key="9">
    <source>
        <dbReference type="NCBIfam" id="TIGR00187"/>
    </source>
</evidence>
<dbReference type="Gene3D" id="2.40.30.20">
    <property type="match status" value="2"/>
</dbReference>
<gene>
    <name evidence="12" type="ORF">GCM10017083_18250</name>
</gene>
<keyword evidence="13" id="KW-1185">Reference proteome</keyword>
<protein>
    <recommendedName>
        <fullName evidence="5 9">Riboflavin synthase</fullName>
        <ecNumber evidence="4 9">2.5.1.9</ecNumber>
    </recommendedName>
</protein>
<evidence type="ECO:0000313" key="13">
    <source>
        <dbReference type="Proteomes" id="UP000630353"/>
    </source>
</evidence>
<comment type="caution">
    <text evidence="12">The sequence shown here is derived from an EMBL/GenBank/DDBJ whole genome shotgun (WGS) entry which is preliminary data.</text>
</comment>
<dbReference type="PIRSF" id="PIRSF000498">
    <property type="entry name" value="Riboflavin_syn_A"/>
    <property type="match status" value="1"/>
</dbReference>
<dbReference type="InterPro" id="IPR026017">
    <property type="entry name" value="Lumazine-bd_dom"/>
</dbReference>
<accession>A0A918XQQ6</accession>
<dbReference type="NCBIfam" id="TIGR00187">
    <property type="entry name" value="ribE"/>
    <property type="match status" value="1"/>
</dbReference>
<dbReference type="PANTHER" id="PTHR21098">
    <property type="entry name" value="RIBOFLAVIN SYNTHASE ALPHA CHAIN"/>
    <property type="match status" value="1"/>
</dbReference>
<feature type="repeat" description="Lumazine-binding" evidence="10">
    <location>
        <begin position="105"/>
        <end position="201"/>
    </location>
</feature>
<keyword evidence="6" id="KW-0686">Riboflavin biosynthesis</keyword>
<dbReference type="GO" id="GO:0009231">
    <property type="term" value="P:riboflavin biosynthetic process"/>
    <property type="evidence" value="ECO:0007669"/>
    <property type="project" value="UniProtKB-KW"/>
</dbReference>
<dbReference type="SUPFAM" id="SSF63380">
    <property type="entry name" value="Riboflavin synthase domain-like"/>
    <property type="match status" value="2"/>
</dbReference>
<dbReference type="CDD" id="cd00402">
    <property type="entry name" value="Riboflavin_synthase_like"/>
    <property type="match status" value="1"/>
</dbReference>
<dbReference type="InterPro" id="IPR001783">
    <property type="entry name" value="Lumazine-bd"/>
</dbReference>
<dbReference type="NCBIfam" id="NF006767">
    <property type="entry name" value="PRK09289.1"/>
    <property type="match status" value="1"/>
</dbReference>
<evidence type="ECO:0000256" key="4">
    <source>
        <dbReference type="ARBA" id="ARBA00012827"/>
    </source>
</evidence>
<dbReference type="InterPro" id="IPR017938">
    <property type="entry name" value="Riboflavin_synthase-like_b-brl"/>
</dbReference>
<dbReference type="Pfam" id="PF00677">
    <property type="entry name" value="Lum_binding"/>
    <property type="match status" value="2"/>
</dbReference>
<organism evidence="12 13">
    <name type="scientific">Thalassobaculum fulvum</name>
    <dbReference type="NCBI Taxonomy" id="1633335"/>
    <lineage>
        <taxon>Bacteria</taxon>
        <taxon>Pseudomonadati</taxon>
        <taxon>Pseudomonadota</taxon>
        <taxon>Alphaproteobacteria</taxon>
        <taxon>Rhodospirillales</taxon>
        <taxon>Thalassobaculaceae</taxon>
        <taxon>Thalassobaculum</taxon>
    </lineage>
</organism>
<evidence type="ECO:0000256" key="7">
    <source>
        <dbReference type="ARBA" id="ARBA00022679"/>
    </source>
</evidence>
<feature type="domain" description="Lumazine-binding" evidence="11">
    <location>
        <begin position="105"/>
        <end position="201"/>
    </location>
</feature>
<dbReference type="AlphaFoldDB" id="A0A918XQQ6"/>
<feature type="repeat" description="Lumazine-binding" evidence="10">
    <location>
        <begin position="1"/>
        <end position="104"/>
    </location>
</feature>
<dbReference type="EMBL" id="BMZS01000003">
    <property type="protein sequence ID" value="GHD47637.1"/>
    <property type="molecule type" value="Genomic_DNA"/>
</dbReference>
<dbReference type="GO" id="GO:0004746">
    <property type="term" value="F:riboflavin synthase activity"/>
    <property type="evidence" value="ECO:0007669"/>
    <property type="project" value="UniProtKB-UniRule"/>
</dbReference>
<evidence type="ECO:0000256" key="10">
    <source>
        <dbReference type="PROSITE-ProRule" id="PRU00524"/>
    </source>
</evidence>
<reference evidence="12" key="2">
    <citation type="submission" date="2020-09" db="EMBL/GenBank/DDBJ databases">
        <authorList>
            <person name="Sun Q."/>
            <person name="Kim S."/>
        </authorList>
    </citation>
    <scope>NUCLEOTIDE SEQUENCE</scope>
    <source>
        <strain evidence="12">KCTC 42651</strain>
    </source>
</reference>
<evidence type="ECO:0000256" key="1">
    <source>
        <dbReference type="ARBA" id="ARBA00000968"/>
    </source>
</evidence>
<evidence type="ECO:0000256" key="8">
    <source>
        <dbReference type="ARBA" id="ARBA00022737"/>
    </source>
</evidence>
<evidence type="ECO:0000256" key="2">
    <source>
        <dbReference type="ARBA" id="ARBA00002803"/>
    </source>
</evidence>
<evidence type="ECO:0000259" key="11">
    <source>
        <dbReference type="PROSITE" id="PS51177"/>
    </source>
</evidence>
<comment type="pathway">
    <text evidence="3">Cofactor biosynthesis; riboflavin biosynthesis; riboflavin from 2-hydroxy-3-oxobutyl phosphate and 5-amino-6-(D-ribitylamino)uracil: step 2/2.</text>
</comment>
<dbReference type="RefSeq" id="WP_189988615.1">
    <property type="nucleotide sequence ID" value="NZ_BMZS01000003.1"/>
</dbReference>
<comment type="catalytic activity">
    <reaction evidence="1">
        <text>2 6,7-dimethyl-8-(1-D-ribityl)lumazine + H(+) = 5-amino-6-(D-ribitylamino)uracil + riboflavin</text>
        <dbReference type="Rhea" id="RHEA:20772"/>
        <dbReference type="ChEBI" id="CHEBI:15378"/>
        <dbReference type="ChEBI" id="CHEBI:15934"/>
        <dbReference type="ChEBI" id="CHEBI:57986"/>
        <dbReference type="ChEBI" id="CHEBI:58201"/>
        <dbReference type="EC" id="2.5.1.9"/>
    </reaction>
</comment>
<keyword evidence="8" id="KW-0677">Repeat</keyword>
<dbReference type="EC" id="2.5.1.9" evidence="4 9"/>
<proteinExistence type="predicted"/>
<dbReference type="PANTHER" id="PTHR21098:SF12">
    <property type="entry name" value="RIBOFLAVIN SYNTHASE"/>
    <property type="match status" value="1"/>
</dbReference>
<dbReference type="InterPro" id="IPR023366">
    <property type="entry name" value="ATP_synth_asu-like_sf"/>
</dbReference>
<evidence type="ECO:0000313" key="12">
    <source>
        <dbReference type="EMBL" id="GHD47637.1"/>
    </source>
</evidence>
<reference evidence="12" key="1">
    <citation type="journal article" date="2014" name="Int. J. Syst. Evol. Microbiol.">
        <title>Complete genome sequence of Corynebacterium casei LMG S-19264T (=DSM 44701T), isolated from a smear-ripened cheese.</title>
        <authorList>
            <consortium name="US DOE Joint Genome Institute (JGI-PGF)"/>
            <person name="Walter F."/>
            <person name="Albersmeier A."/>
            <person name="Kalinowski J."/>
            <person name="Ruckert C."/>
        </authorList>
    </citation>
    <scope>NUCLEOTIDE SEQUENCE</scope>
    <source>
        <strain evidence="12">KCTC 42651</strain>
    </source>
</reference>
<evidence type="ECO:0000256" key="5">
    <source>
        <dbReference type="ARBA" id="ARBA00013950"/>
    </source>
</evidence>
<keyword evidence="7" id="KW-0808">Transferase</keyword>
<evidence type="ECO:0000256" key="6">
    <source>
        <dbReference type="ARBA" id="ARBA00022619"/>
    </source>
</evidence>
<dbReference type="PROSITE" id="PS51177">
    <property type="entry name" value="LUMAZINE_BIND"/>
    <property type="match status" value="2"/>
</dbReference>
<comment type="function">
    <text evidence="2">Catalyzes the dismutation of two molecules of 6,7-dimethyl-8-ribityllumazine, resulting in the formation of riboflavin and 5-amino-6-(D-ribitylamino)uracil.</text>
</comment>
<feature type="domain" description="Lumazine-binding" evidence="11">
    <location>
        <begin position="1"/>
        <end position="104"/>
    </location>
</feature>
<evidence type="ECO:0000256" key="3">
    <source>
        <dbReference type="ARBA" id="ARBA00004887"/>
    </source>
</evidence>